<proteinExistence type="predicted"/>
<accession>A0ACC5R672</accession>
<keyword evidence="2" id="KW-1185">Reference proteome</keyword>
<organism evidence="1 2">
    <name type="scientific">Taklimakanibacter albus</name>
    <dbReference type="NCBI Taxonomy" id="2800327"/>
    <lineage>
        <taxon>Bacteria</taxon>
        <taxon>Pseudomonadati</taxon>
        <taxon>Pseudomonadota</taxon>
        <taxon>Alphaproteobacteria</taxon>
        <taxon>Hyphomicrobiales</taxon>
        <taxon>Aestuariivirgaceae</taxon>
        <taxon>Taklimakanibacter</taxon>
    </lineage>
</organism>
<evidence type="ECO:0000313" key="2">
    <source>
        <dbReference type="Proteomes" id="UP000616151"/>
    </source>
</evidence>
<protein>
    <submittedName>
        <fullName evidence="1">L,D-transpeptidase family protein</fullName>
    </submittedName>
</protein>
<sequence length="543" mass="61163">MSLARLIAWAPVFILLLVAAPLAHAVENEQVAAEIRKIIDNGEPLMGDQQSDDRIVEVYVFYADDRDYKPLWVRDSGPKAKAHDILMAIKGAADMGLDPVAYRVGEIEQKLETAKTPRELAELEFLLTRAFLDFGRDINRGIVEPQTAGKENAITSKQMGALTLIDGAERADNIADYVRSLEPQTPEYQRLKSALAAYREIEVKGGFPVIGKGAALKPGMNDKRVPAIRKYLILTGDLPEGANKESDLYDADLVAAVKWFQYRHGLTEDGIMAQTTFEAMNVPVADRIQQLELNMERRRWMDDDLGKYYILVNIADQELKVVKDGKTVHTARVVVGKPFTRTPVFSEKMKYIVLNPYWNVPPNIANNEYLPKLRRDPGVLKRERIRVFAGNGDSGREVDPYSVNWSSINRMPYSLRQDSGPKNALGRVKFMFPNRFNVYLHDTPSKSLFNRDLRVFSHGCVRVQNPLELAELLLADQGWSKARIDAQIAEGGQRIINLKTQVPVHVTYMTAWANKDGSIHFRRDVYKRDEQLARVLAGAEAGG</sequence>
<reference evidence="1" key="1">
    <citation type="submission" date="2021-01" db="EMBL/GenBank/DDBJ databases">
        <authorList>
            <person name="Sun Q."/>
        </authorList>
    </citation>
    <scope>NUCLEOTIDE SEQUENCE</scope>
    <source>
        <strain evidence="1">YIM B02566</strain>
    </source>
</reference>
<dbReference type="Proteomes" id="UP000616151">
    <property type="component" value="Unassembled WGS sequence"/>
</dbReference>
<comment type="caution">
    <text evidence="1">The sequence shown here is derived from an EMBL/GenBank/DDBJ whole genome shotgun (WGS) entry which is preliminary data.</text>
</comment>
<gene>
    <name evidence="1" type="ORF">JHL16_16970</name>
</gene>
<evidence type="ECO:0000313" key="1">
    <source>
        <dbReference type="EMBL" id="MBK1868053.1"/>
    </source>
</evidence>
<dbReference type="EMBL" id="JAENHL010000007">
    <property type="protein sequence ID" value="MBK1868053.1"/>
    <property type="molecule type" value="Genomic_DNA"/>
</dbReference>
<name>A0ACC5R672_9HYPH</name>